<dbReference type="Gene3D" id="3.10.50.30">
    <property type="entry name" value="Transcription elongation factor, GreA/GreB, C-terminal domain"/>
    <property type="match status" value="1"/>
</dbReference>
<protein>
    <submittedName>
        <fullName evidence="3">Transcript cleavage factor GreA</fullName>
    </submittedName>
</protein>
<feature type="region of interest" description="Disordered" evidence="1">
    <location>
        <begin position="1"/>
        <end position="32"/>
    </location>
</feature>
<dbReference type="GO" id="GO:0070063">
    <property type="term" value="F:RNA polymerase binding"/>
    <property type="evidence" value="ECO:0007669"/>
    <property type="project" value="InterPro"/>
</dbReference>
<reference evidence="4" key="1">
    <citation type="submission" date="2017-09" db="EMBL/GenBank/DDBJ databases">
        <title>Genome sequence of Nannocystis excedens DSM 71.</title>
        <authorList>
            <person name="Blom J."/>
        </authorList>
    </citation>
    <scope>NUCLEOTIDE SEQUENCE [LARGE SCALE GENOMIC DNA]</scope>
    <source>
        <strain evidence="4">type strain: E19</strain>
    </source>
</reference>
<dbReference type="InterPro" id="IPR001437">
    <property type="entry name" value="Tscrpt_elong_fac_GreA/B_C"/>
</dbReference>
<evidence type="ECO:0000259" key="2">
    <source>
        <dbReference type="Pfam" id="PF01272"/>
    </source>
</evidence>
<evidence type="ECO:0000256" key="1">
    <source>
        <dbReference type="SAM" id="MobiDB-lite"/>
    </source>
</evidence>
<dbReference type="InterPro" id="IPR036953">
    <property type="entry name" value="GreA/GreB_C_sf"/>
</dbReference>
<dbReference type="EMBL" id="LT960614">
    <property type="protein sequence ID" value="SON54134.1"/>
    <property type="molecule type" value="Genomic_DNA"/>
</dbReference>
<dbReference type="InterPro" id="IPR023459">
    <property type="entry name" value="Tscrpt_elong_fac_GreA/B_fam"/>
</dbReference>
<dbReference type="OrthoDB" id="8537952at2"/>
<gene>
    <name evidence="3" type="primary">greA_1</name>
    <name evidence="3" type="ORF">HDIA_0593</name>
</gene>
<feature type="domain" description="Transcription elongation factor GreA/GreB C-terminal" evidence="2">
    <location>
        <begin position="86"/>
        <end position="154"/>
    </location>
</feature>
<evidence type="ECO:0000313" key="3">
    <source>
        <dbReference type="EMBL" id="SON54134.1"/>
    </source>
</evidence>
<dbReference type="GO" id="GO:0006354">
    <property type="term" value="P:DNA-templated transcription elongation"/>
    <property type="evidence" value="ECO:0007669"/>
    <property type="project" value="TreeGrafter"/>
</dbReference>
<dbReference type="PANTHER" id="PTHR30437">
    <property type="entry name" value="TRANSCRIPTION ELONGATION FACTOR GREA"/>
    <property type="match status" value="1"/>
</dbReference>
<evidence type="ECO:0000313" key="4">
    <source>
        <dbReference type="Proteomes" id="UP000223606"/>
    </source>
</evidence>
<dbReference type="SUPFAM" id="SSF54534">
    <property type="entry name" value="FKBP-like"/>
    <property type="match status" value="1"/>
</dbReference>
<dbReference type="RefSeq" id="WP_099554209.1">
    <property type="nucleotide sequence ID" value="NZ_LT960614.1"/>
</dbReference>
<proteinExistence type="predicted"/>
<dbReference type="Proteomes" id="UP000223606">
    <property type="component" value="Chromosome 1"/>
</dbReference>
<keyword evidence="4" id="KW-1185">Reference proteome</keyword>
<dbReference type="NCBIfam" id="NF004973">
    <property type="entry name" value="PRK06342.1"/>
    <property type="match status" value="1"/>
</dbReference>
<accession>A0A2C9D1N2</accession>
<dbReference type="GO" id="GO:0032784">
    <property type="term" value="P:regulation of DNA-templated transcription elongation"/>
    <property type="evidence" value="ECO:0007669"/>
    <property type="project" value="InterPro"/>
</dbReference>
<dbReference type="GO" id="GO:0003677">
    <property type="term" value="F:DNA binding"/>
    <property type="evidence" value="ECO:0007669"/>
    <property type="project" value="InterPro"/>
</dbReference>
<dbReference type="AlphaFoldDB" id="A0A2C9D1N2"/>
<dbReference type="Pfam" id="PF01272">
    <property type="entry name" value="GreA_GreB"/>
    <property type="match status" value="1"/>
</dbReference>
<sequence length="155" mass="16752">MSRAFTREGSGSDAVDKLPDRPVSPHRNLVTPEGLRDLDAALAAAEAALDAAREAKDDDTAALAARDLRYFTARRASAEVVAPHEPADQVRFAARVTILREDGRQQTFRIVGEDEADPAKGKLSYVSPLARVLADREEGDVVPFGSGEIEILKVE</sequence>
<organism evidence="3 4">
    <name type="scientific">Hartmannibacter diazotrophicus</name>
    <dbReference type="NCBI Taxonomy" id="1482074"/>
    <lineage>
        <taxon>Bacteria</taxon>
        <taxon>Pseudomonadati</taxon>
        <taxon>Pseudomonadota</taxon>
        <taxon>Alphaproteobacteria</taxon>
        <taxon>Hyphomicrobiales</taxon>
        <taxon>Pleomorphomonadaceae</taxon>
        <taxon>Hartmannibacter</taxon>
    </lineage>
</organism>
<name>A0A2C9D1N2_9HYPH</name>
<dbReference type="PANTHER" id="PTHR30437:SF6">
    <property type="entry name" value="TRANSCRIPTION ELONGATION FACTOR GREB"/>
    <property type="match status" value="1"/>
</dbReference>
<dbReference type="KEGG" id="hdi:HDIA_0593"/>